<dbReference type="Gene3D" id="1.20.1270.10">
    <property type="match status" value="1"/>
</dbReference>
<feature type="non-terminal residue" evidence="4">
    <location>
        <position position="81"/>
    </location>
</feature>
<feature type="region of interest" description="Disordered" evidence="3">
    <location>
        <begin position="1"/>
        <end position="24"/>
    </location>
</feature>
<comment type="caution">
    <text evidence="4">The sequence shown here is derived from an EMBL/GenBank/DDBJ whole genome shotgun (WGS) entry which is preliminary data.</text>
</comment>
<protein>
    <submittedName>
        <fullName evidence="4">Heat shock protein 91</fullName>
    </submittedName>
</protein>
<gene>
    <name evidence="4" type="ORF">Tci_931905</name>
</gene>
<organism evidence="4">
    <name type="scientific">Tanacetum cinerariifolium</name>
    <name type="common">Dalmatian daisy</name>
    <name type="synonym">Chrysanthemum cinerariifolium</name>
    <dbReference type="NCBI Taxonomy" id="118510"/>
    <lineage>
        <taxon>Eukaryota</taxon>
        <taxon>Viridiplantae</taxon>
        <taxon>Streptophyta</taxon>
        <taxon>Embryophyta</taxon>
        <taxon>Tracheophyta</taxon>
        <taxon>Spermatophyta</taxon>
        <taxon>Magnoliopsida</taxon>
        <taxon>eudicotyledons</taxon>
        <taxon>Gunneridae</taxon>
        <taxon>Pentapetalae</taxon>
        <taxon>asterids</taxon>
        <taxon>campanulids</taxon>
        <taxon>Asterales</taxon>
        <taxon>Asteraceae</taxon>
        <taxon>Asteroideae</taxon>
        <taxon>Anthemideae</taxon>
        <taxon>Anthemidinae</taxon>
        <taxon>Tanacetum</taxon>
    </lineage>
</organism>
<dbReference type="GO" id="GO:0005524">
    <property type="term" value="F:ATP binding"/>
    <property type="evidence" value="ECO:0007669"/>
    <property type="project" value="UniProtKB-KW"/>
</dbReference>
<dbReference type="SUPFAM" id="SSF100934">
    <property type="entry name" value="Heat shock protein 70kD (HSP70), C-terminal subdomain"/>
    <property type="match status" value="1"/>
</dbReference>
<dbReference type="AlphaFoldDB" id="A0A699XPY2"/>
<dbReference type="PANTHER" id="PTHR45639">
    <property type="entry name" value="HSC70CB, ISOFORM G-RELATED"/>
    <property type="match status" value="1"/>
</dbReference>
<evidence type="ECO:0000256" key="2">
    <source>
        <dbReference type="ARBA" id="ARBA00022840"/>
    </source>
</evidence>
<accession>A0A699XPY2</accession>
<dbReference type="GO" id="GO:0005634">
    <property type="term" value="C:nucleus"/>
    <property type="evidence" value="ECO:0007669"/>
    <property type="project" value="TreeGrafter"/>
</dbReference>
<reference evidence="4" key="1">
    <citation type="journal article" date="2019" name="Sci. Rep.">
        <title>Draft genome of Tanacetum cinerariifolium, the natural source of mosquito coil.</title>
        <authorList>
            <person name="Yamashiro T."/>
            <person name="Shiraishi A."/>
            <person name="Satake H."/>
            <person name="Nakayama K."/>
        </authorList>
    </citation>
    <scope>NUCLEOTIDE SEQUENCE</scope>
</reference>
<keyword evidence="1" id="KW-0547">Nucleotide-binding</keyword>
<feature type="compositionally biased region" description="Basic and acidic residues" evidence="3">
    <location>
        <begin position="13"/>
        <end position="24"/>
    </location>
</feature>
<dbReference type="InterPro" id="IPR013126">
    <property type="entry name" value="Hsp_70_fam"/>
</dbReference>
<dbReference type="PANTHER" id="PTHR45639:SF4">
    <property type="entry name" value="HSC70CB, ISOFORM G"/>
    <property type="match status" value="1"/>
</dbReference>
<evidence type="ECO:0000313" key="4">
    <source>
        <dbReference type="EMBL" id="GFD59936.1"/>
    </source>
</evidence>
<feature type="non-terminal residue" evidence="4">
    <location>
        <position position="1"/>
    </location>
</feature>
<name>A0A699XPY2_TANCI</name>
<proteinExistence type="predicted"/>
<keyword evidence="2" id="KW-0067">ATP-binding</keyword>
<dbReference type="Pfam" id="PF00012">
    <property type="entry name" value="HSP70"/>
    <property type="match status" value="1"/>
</dbReference>
<dbReference type="InterPro" id="IPR029048">
    <property type="entry name" value="HSP70_C_sf"/>
</dbReference>
<dbReference type="GO" id="GO:0140662">
    <property type="term" value="F:ATP-dependent protein folding chaperone"/>
    <property type="evidence" value="ECO:0007669"/>
    <property type="project" value="InterPro"/>
</dbReference>
<evidence type="ECO:0000256" key="1">
    <source>
        <dbReference type="ARBA" id="ARBA00022741"/>
    </source>
</evidence>
<dbReference type="EMBL" id="BKCJ011871302">
    <property type="protein sequence ID" value="GFD59936.1"/>
    <property type="molecule type" value="Genomic_DNA"/>
</dbReference>
<dbReference type="FunFam" id="1.20.1270.10:FF:000002">
    <property type="entry name" value="Heat shock 70 kDa protein 4"/>
    <property type="match status" value="1"/>
</dbReference>
<sequence>YSSLTTDAVNSATEKEGTMHSEDKLVLETEDRKNALEEYVYDMRGKLEDRYAIYVQEKEKSDLLAGLSEAEDWLYSEEGED</sequence>
<feature type="compositionally biased region" description="Polar residues" evidence="3">
    <location>
        <begin position="1"/>
        <end position="12"/>
    </location>
</feature>
<keyword evidence="4" id="KW-0346">Stress response</keyword>
<dbReference type="GO" id="GO:0005829">
    <property type="term" value="C:cytosol"/>
    <property type="evidence" value="ECO:0007669"/>
    <property type="project" value="TreeGrafter"/>
</dbReference>
<evidence type="ECO:0000256" key="3">
    <source>
        <dbReference type="SAM" id="MobiDB-lite"/>
    </source>
</evidence>